<dbReference type="Gene3D" id="3.90.550.10">
    <property type="entry name" value="Spore Coat Polysaccharide Biosynthesis Protein SpsA, Chain A"/>
    <property type="match status" value="1"/>
</dbReference>
<evidence type="ECO:0000313" key="4">
    <source>
        <dbReference type="Proteomes" id="UP000294744"/>
    </source>
</evidence>
<dbReference type="InterPro" id="IPR001173">
    <property type="entry name" value="Glyco_trans_2-like"/>
</dbReference>
<dbReference type="GO" id="GO:0016740">
    <property type="term" value="F:transferase activity"/>
    <property type="evidence" value="ECO:0007669"/>
    <property type="project" value="UniProtKB-KW"/>
</dbReference>
<name>A0A4R4UN80_9PSEU</name>
<keyword evidence="3" id="KW-0808">Transferase</keyword>
<dbReference type="Proteomes" id="UP000294744">
    <property type="component" value="Unassembled WGS sequence"/>
</dbReference>
<proteinExistence type="inferred from homology"/>
<dbReference type="CDD" id="cd04179">
    <property type="entry name" value="DPM_DPG-synthase_like"/>
    <property type="match status" value="1"/>
</dbReference>
<comment type="caution">
    <text evidence="3">The sequence shown here is derived from an EMBL/GenBank/DDBJ whole genome shotgun (WGS) entry which is preliminary data.</text>
</comment>
<dbReference type="Pfam" id="PF00535">
    <property type="entry name" value="Glycos_transf_2"/>
    <property type="match status" value="1"/>
</dbReference>
<accession>A0A4R4UN80</accession>
<feature type="domain" description="Glycosyltransferase 2-like" evidence="2">
    <location>
        <begin position="9"/>
        <end position="164"/>
    </location>
</feature>
<dbReference type="OrthoDB" id="9810303at2"/>
<comment type="similarity">
    <text evidence="1">Belongs to the glycosyltransferase 2 family.</text>
</comment>
<dbReference type="AlphaFoldDB" id="A0A4R4UN80"/>
<dbReference type="RefSeq" id="WP_132626988.1">
    <property type="nucleotide sequence ID" value="NZ_SMKV01000044.1"/>
</dbReference>
<organism evidence="3 4">
    <name type="scientific">Saccharopolyspora aridisoli</name>
    <dbReference type="NCBI Taxonomy" id="2530385"/>
    <lineage>
        <taxon>Bacteria</taxon>
        <taxon>Bacillati</taxon>
        <taxon>Actinomycetota</taxon>
        <taxon>Actinomycetes</taxon>
        <taxon>Pseudonocardiales</taxon>
        <taxon>Pseudonocardiaceae</taxon>
        <taxon>Saccharopolyspora</taxon>
    </lineage>
</organism>
<evidence type="ECO:0000313" key="3">
    <source>
        <dbReference type="EMBL" id="TDC88299.1"/>
    </source>
</evidence>
<keyword evidence="4" id="KW-1185">Reference proteome</keyword>
<gene>
    <name evidence="3" type="ORF">E1161_23955</name>
</gene>
<dbReference type="SUPFAM" id="SSF53448">
    <property type="entry name" value="Nucleotide-diphospho-sugar transferases"/>
    <property type="match status" value="1"/>
</dbReference>
<dbReference type="InterPro" id="IPR050256">
    <property type="entry name" value="Glycosyltransferase_2"/>
</dbReference>
<dbReference type="PANTHER" id="PTHR48090">
    <property type="entry name" value="UNDECAPRENYL-PHOSPHATE 4-DEOXY-4-FORMAMIDO-L-ARABINOSE TRANSFERASE-RELATED"/>
    <property type="match status" value="1"/>
</dbReference>
<dbReference type="PANTHER" id="PTHR48090:SF7">
    <property type="entry name" value="RFBJ PROTEIN"/>
    <property type="match status" value="1"/>
</dbReference>
<reference evidence="3 4" key="1">
    <citation type="submission" date="2019-03" db="EMBL/GenBank/DDBJ databases">
        <title>Draft genome sequences of novel Actinobacteria.</title>
        <authorList>
            <person name="Sahin N."/>
            <person name="Ay H."/>
            <person name="Saygin H."/>
        </authorList>
    </citation>
    <scope>NUCLEOTIDE SEQUENCE [LARGE SCALE GENOMIC DNA]</scope>
    <source>
        <strain evidence="3 4">16K404</strain>
    </source>
</reference>
<evidence type="ECO:0000259" key="2">
    <source>
        <dbReference type="Pfam" id="PF00535"/>
    </source>
</evidence>
<dbReference type="EMBL" id="SMKV01000044">
    <property type="protein sequence ID" value="TDC88299.1"/>
    <property type="molecule type" value="Genomic_DNA"/>
</dbReference>
<sequence length="231" mass="25440">MTARDDIWVIIPMYNEATVIHEVVTELRKTFPNVVCVDDGSADDSAALARESGAVVVRHPVNLGQGAALQTGVEFARTRPGARWFLTFDADGQHQVSDAVRLLDELAAGDWDIVIGTRFGDGSASVPILKRLVLRTVVRFSPSLRRLRLSDAHNGLRAFNRSVADTMEITCDGMGHASEIIGMIRRLGWRVAESPVTIRYTAYSMAKGQSLLNAVNIAFETVVRTKTEQFR</sequence>
<protein>
    <submittedName>
        <fullName evidence="3">Glycosyltransferase family 2 protein</fullName>
    </submittedName>
</protein>
<dbReference type="InterPro" id="IPR029044">
    <property type="entry name" value="Nucleotide-diphossugar_trans"/>
</dbReference>
<evidence type="ECO:0000256" key="1">
    <source>
        <dbReference type="ARBA" id="ARBA00006739"/>
    </source>
</evidence>